<gene>
    <name evidence="1" type="ORF">MUY27_05580</name>
</gene>
<keyword evidence="2" id="KW-1185">Reference proteome</keyword>
<dbReference type="Proteomes" id="UP001139450">
    <property type="component" value="Unassembled WGS sequence"/>
</dbReference>
<proteinExistence type="predicted"/>
<organism evidence="1 2">
    <name type="scientific">Mucilaginibacter straminoryzae</name>
    <dbReference type="NCBI Taxonomy" id="2932774"/>
    <lineage>
        <taxon>Bacteria</taxon>
        <taxon>Pseudomonadati</taxon>
        <taxon>Bacteroidota</taxon>
        <taxon>Sphingobacteriia</taxon>
        <taxon>Sphingobacteriales</taxon>
        <taxon>Sphingobacteriaceae</taxon>
        <taxon>Mucilaginibacter</taxon>
    </lineage>
</organism>
<evidence type="ECO:0000313" key="2">
    <source>
        <dbReference type="Proteomes" id="UP001139450"/>
    </source>
</evidence>
<dbReference type="EMBL" id="JALJEJ010000002">
    <property type="protein sequence ID" value="MCJ8209169.1"/>
    <property type="molecule type" value="Genomic_DNA"/>
</dbReference>
<evidence type="ECO:0000313" key="1">
    <source>
        <dbReference type="EMBL" id="MCJ8209169.1"/>
    </source>
</evidence>
<name>A0A9X1X105_9SPHI</name>
<dbReference type="AlphaFoldDB" id="A0A9X1X105"/>
<sequence length="172" mass="19418">MKYAIICGSNLFVADRPVITFIEDGQSTEVLHIHSLGNKQHAISDIRRTIINTNLTDLDGHQIMLSDQDYYHSNYRVKRDEHSVSVTNLDGDIVLEITYIGIAEMEKLPESVCARLKALSPAQIIRIKGDFMIGEHHITIDNERMFVDDESYKEAVQTDKDGIKLSCTGLLV</sequence>
<protein>
    <submittedName>
        <fullName evidence="1">Uncharacterized protein</fullName>
    </submittedName>
</protein>
<comment type="caution">
    <text evidence="1">The sequence shown here is derived from an EMBL/GenBank/DDBJ whole genome shotgun (WGS) entry which is preliminary data.</text>
</comment>
<accession>A0A9X1X105</accession>
<dbReference type="RefSeq" id="WP_245128999.1">
    <property type="nucleotide sequence ID" value="NZ_JALJEJ010000002.1"/>
</dbReference>
<reference evidence="1" key="1">
    <citation type="submission" date="2022-04" db="EMBL/GenBank/DDBJ databases">
        <title>Mucilaginibacter sp. RS28 isolated from freshwater.</title>
        <authorList>
            <person name="Ko S.-R."/>
        </authorList>
    </citation>
    <scope>NUCLEOTIDE SEQUENCE</scope>
    <source>
        <strain evidence="1">RS28</strain>
    </source>
</reference>